<feature type="transmembrane region" description="Helical" evidence="1">
    <location>
        <begin position="7"/>
        <end position="27"/>
    </location>
</feature>
<keyword evidence="1" id="KW-0812">Transmembrane</keyword>
<evidence type="ECO:0000256" key="1">
    <source>
        <dbReference type="SAM" id="Phobius"/>
    </source>
</evidence>
<dbReference type="AlphaFoldDB" id="A5CZL8"/>
<dbReference type="HOGENOM" id="CLU_1314445_0_0_9"/>
<proteinExistence type="predicted"/>
<dbReference type="eggNOG" id="ENOG5032TWH">
    <property type="taxonomic scope" value="Bacteria"/>
</dbReference>
<sequence length="209" mass="23188">MKSFDHYEFTGIVVPGALAVIGISLLYPELRPVFLAKDITVGSLGIFIILAYIAGHLLQAIGNVIESVWWKLFLGIPTDWVRSKKDDLIASAQFEALEISLQRKLGLQGPIKMGEIDRQAWFSITRQIYAAVSAQSRAGRVDIFNGNYGLNRGIASGFLFISVLIIANNLSYWPVALGTLAGAIIALYRMHRFAKLYAIELFVQFLQLP</sequence>
<dbReference type="KEGG" id="pth:PTH_2400"/>
<accession>A5CZL8</accession>
<keyword evidence="1" id="KW-0472">Membrane</keyword>
<feature type="transmembrane region" description="Helical" evidence="1">
    <location>
        <begin position="149"/>
        <end position="166"/>
    </location>
</feature>
<feature type="transmembrane region" description="Helical" evidence="1">
    <location>
        <begin position="172"/>
        <end position="188"/>
    </location>
</feature>
<dbReference type="EMBL" id="AP009389">
    <property type="protein sequence ID" value="BAF60581.1"/>
    <property type="molecule type" value="Genomic_DNA"/>
</dbReference>
<dbReference type="Proteomes" id="UP000006556">
    <property type="component" value="Chromosome"/>
</dbReference>
<dbReference type="STRING" id="370438.PTH_2400"/>
<evidence type="ECO:0000313" key="3">
    <source>
        <dbReference type="Proteomes" id="UP000006556"/>
    </source>
</evidence>
<feature type="transmembrane region" description="Helical" evidence="1">
    <location>
        <begin position="39"/>
        <end position="58"/>
    </location>
</feature>
<evidence type="ECO:0000313" key="2">
    <source>
        <dbReference type="EMBL" id="BAF60581.1"/>
    </source>
</evidence>
<keyword evidence="3" id="KW-1185">Reference proteome</keyword>
<keyword evidence="1" id="KW-1133">Transmembrane helix</keyword>
<gene>
    <name evidence="2" type="ordered locus">PTH_2400</name>
</gene>
<name>A5CZL8_PELTS</name>
<reference evidence="3" key="1">
    <citation type="journal article" date="2008" name="Genome Res.">
        <title>The genome of Pelotomaculum thermopropionicum reveals niche-associated evolution in anaerobic microbiota.</title>
        <authorList>
            <person name="Kosaka T."/>
            <person name="Kato S."/>
            <person name="Shimoyama T."/>
            <person name="Ishii S."/>
            <person name="Abe T."/>
            <person name="Watanabe K."/>
        </authorList>
    </citation>
    <scope>NUCLEOTIDE SEQUENCE [LARGE SCALE GENOMIC DNA]</scope>
    <source>
        <strain evidence="3">DSM 13744 / JCM 10971 / SI</strain>
    </source>
</reference>
<protein>
    <submittedName>
        <fullName evidence="2">Uncharacterized protein</fullName>
    </submittedName>
</protein>
<organism evidence="2 3">
    <name type="scientific">Pelotomaculum thermopropionicum (strain DSM 13744 / JCM 10971 / SI)</name>
    <dbReference type="NCBI Taxonomy" id="370438"/>
    <lineage>
        <taxon>Bacteria</taxon>
        <taxon>Bacillati</taxon>
        <taxon>Bacillota</taxon>
        <taxon>Clostridia</taxon>
        <taxon>Eubacteriales</taxon>
        <taxon>Desulfotomaculaceae</taxon>
        <taxon>Pelotomaculum</taxon>
    </lineage>
</organism>